<evidence type="ECO:0000313" key="3">
    <source>
        <dbReference type="EMBL" id="GMM54886.1"/>
    </source>
</evidence>
<dbReference type="EMBL" id="BTGD01000003">
    <property type="protein sequence ID" value="GMM54886.1"/>
    <property type="molecule type" value="Genomic_DNA"/>
</dbReference>
<name>A0AAV5RTL8_MAUHU</name>
<gene>
    <name evidence="3" type="ORF">DAKH74_015020</name>
</gene>
<protein>
    <submittedName>
        <fullName evidence="3">Uncharacterized protein</fullName>
    </submittedName>
</protein>
<dbReference type="Proteomes" id="UP001377567">
    <property type="component" value="Unassembled WGS sequence"/>
</dbReference>
<accession>A0AAV5RTL8</accession>
<feature type="coiled-coil region" evidence="1">
    <location>
        <begin position="93"/>
        <end position="120"/>
    </location>
</feature>
<feature type="compositionally biased region" description="Basic and acidic residues" evidence="2">
    <location>
        <begin position="35"/>
        <end position="54"/>
    </location>
</feature>
<keyword evidence="4" id="KW-1185">Reference proteome</keyword>
<feature type="compositionally biased region" description="Polar residues" evidence="2">
    <location>
        <begin position="1"/>
        <end position="10"/>
    </location>
</feature>
<proteinExistence type="predicted"/>
<evidence type="ECO:0000256" key="2">
    <source>
        <dbReference type="SAM" id="MobiDB-lite"/>
    </source>
</evidence>
<organism evidence="3 4">
    <name type="scientific">Maudiozyma humilis</name>
    <name type="common">Sour dough yeast</name>
    <name type="synonym">Kazachstania humilis</name>
    <dbReference type="NCBI Taxonomy" id="51915"/>
    <lineage>
        <taxon>Eukaryota</taxon>
        <taxon>Fungi</taxon>
        <taxon>Dikarya</taxon>
        <taxon>Ascomycota</taxon>
        <taxon>Saccharomycotina</taxon>
        <taxon>Saccharomycetes</taxon>
        <taxon>Saccharomycetales</taxon>
        <taxon>Saccharomycetaceae</taxon>
        <taxon>Maudiozyma</taxon>
    </lineage>
</organism>
<sequence>MSSPQRNVSTPLELHQLNLVKKQQNQPPSLPPRNRNTERADSLEESDKASDSGVRHAAPPITPKKTLIAPVTPAKKPVEEPIPEDESSVIYRLASKKREIGELEEKLKFLKMELRDLEAEFRESQPQIAQSQSQFSQRQMQLQETFDGLKTRFSSTINSFAESRNAAAAGANGPASGSVNARNGNAQGGATGNAQGAGGRFFKGLMDKFNEFNVNEDEFDTKTNRDKVDKEFYLKEGYEIDDEEIENDAHDEKRFLNTIDDSTIQSIRR</sequence>
<evidence type="ECO:0000256" key="1">
    <source>
        <dbReference type="SAM" id="Coils"/>
    </source>
</evidence>
<comment type="caution">
    <text evidence="3">The sequence shown here is derived from an EMBL/GenBank/DDBJ whole genome shotgun (WGS) entry which is preliminary data.</text>
</comment>
<keyword evidence="1" id="KW-0175">Coiled coil</keyword>
<evidence type="ECO:0000313" key="4">
    <source>
        <dbReference type="Proteomes" id="UP001377567"/>
    </source>
</evidence>
<reference evidence="3 4" key="1">
    <citation type="journal article" date="2023" name="Elife">
        <title>Identification of key yeast species and microbe-microbe interactions impacting larval growth of Drosophila in the wild.</title>
        <authorList>
            <person name="Mure A."/>
            <person name="Sugiura Y."/>
            <person name="Maeda R."/>
            <person name="Honda K."/>
            <person name="Sakurai N."/>
            <person name="Takahashi Y."/>
            <person name="Watada M."/>
            <person name="Katoh T."/>
            <person name="Gotoh A."/>
            <person name="Gotoh Y."/>
            <person name="Taniguchi I."/>
            <person name="Nakamura K."/>
            <person name="Hayashi T."/>
            <person name="Katayama T."/>
            <person name="Uemura T."/>
            <person name="Hattori Y."/>
        </authorList>
    </citation>
    <scope>NUCLEOTIDE SEQUENCE [LARGE SCALE GENOMIC DNA]</scope>
    <source>
        <strain evidence="3 4">KH-74</strain>
    </source>
</reference>
<dbReference type="AlphaFoldDB" id="A0AAV5RTL8"/>
<feature type="region of interest" description="Disordered" evidence="2">
    <location>
        <begin position="1"/>
        <end position="85"/>
    </location>
</feature>